<dbReference type="SUPFAM" id="SSF51395">
    <property type="entry name" value="FMN-linked oxidoreductases"/>
    <property type="match status" value="1"/>
</dbReference>
<dbReference type="GO" id="GO:0003959">
    <property type="term" value="F:NADPH dehydrogenase activity"/>
    <property type="evidence" value="ECO:0007669"/>
    <property type="project" value="TreeGrafter"/>
</dbReference>
<dbReference type="GO" id="GO:0010181">
    <property type="term" value="F:FMN binding"/>
    <property type="evidence" value="ECO:0007669"/>
    <property type="project" value="InterPro"/>
</dbReference>
<dbReference type="Proteomes" id="UP001201163">
    <property type="component" value="Unassembled WGS sequence"/>
</dbReference>
<evidence type="ECO:0000313" key="3">
    <source>
        <dbReference type="Proteomes" id="UP001201163"/>
    </source>
</evidence>
<comment type="caution">
    <text evidence="2">The sequence shown here is derived from an EMBL/GenBank/DDBJ whole genome shotgun (WGS) entry which is preliminary data.</text>
</comment>
<dbReference type="InterPro" id="IPR001155">
    <property type="entry name" value="OxRdtase_FMN_N"/>
</dbReference>
<gene>
    <name evidence="2" type="ORF">EDB92DRAFT_2072335</name>
</gene>
<proteinExistence type="predicted"/>
<sequence length="363" mass="39527">MAAPAPKLFQPIQVGTTNLQHRVVLAPMKRTRADERNVLGELGLEYYKQRTSTPGTLAISEGTLIALHAGGCANVPGIWSDEQIAAWKSITDAVHANGSFIYLQLWVLGRVAEGDVLRKAGGYEVVAPSAIALEGGETPRALTVAEIKEYVQLYATAAENAVLKAGFDGVEVLVAGGYLPVQFLQPVSNTRTDEYGGSLENRLRFVLEITEAVVKAVGANKVGLRISPYLKVQGMGMPDPIPTYTQLVTSIRDSYPDFAYLHVIEITDIVGTVTRPSTKFLRDIWGSRPYIANGGYERDTAIEVVEKEGGLVAFGRYFISNPDLPRRLKEIIELALDVPKTWWAQGAAGYTDYPFSTEVKPGV</sequence>
<organism evidence="2 3">
    <name type="scientific">Lactarius akahatsu</name>
    <dbReference type="NCBI Taxonomy" id="416441"/>
    <lineage>
        <taxon>Eukaryota</taxon>
        <taxon>Fungi</taxon>
        <taxon>Dikarya</taxon>
        <taxon>Basidiomycota</taxon>
        <taxon>Agaricomycotina</taxon>
        <taxon>Agaricomycetes</taxon>
        <taxon>Russulales</taxon>
        <taxon>Russulaceae</taxon>
        <taxon>Lactarius</taxon>
    </lineage>
</organism>
<dbReference type="CDD" id="cd02933">
    <property type="entry name" value="OYE_like_FMN"/>
    <property type="match status" value="1"/>
</dbReference>
<name>A0AAD4LBL2_9AGAM</name>
<evidence type="ECO:0000313" key="2">
    <source>
        <dbReference type="EMBL" id="KAH8982211.1"/>
    </source>
</evidence>
<dbReference type="Gene3D" id="3.20.20.70">
    <property type="entry name" value="Aldolase class I"/>
    <property type="match status" value="1"/>
</dbReference>
<accession>A0AAD4LBL2</accession>
<dbReference type="AlphaFoldDB" id="A0AAD4LBL2"/>
<dbReference type="EMBL" id="JAKELL010000103">
    <property type="protein sequence ID" value="KAH8982211.1"/>
    <property type="molecule type" value="Genomic_DNA"/>
</dbReference>
<feature type="domain" description="NADH:flavin oxidoreductase/NADH oxidase N-terminal" evidence="1">
    <location>
        <begin position="7"/>
        <end position="333"/>
    </location>
</feature>
<protein>
    <recommendedName>
        <fullName evidence="1">NADH:flavin oxidoreductase/NADH oxidase N-terminal domain-containing protein</fullName>
    </recommendedName>
</protein>
<dbReference type="Pfam" id="PF00724">
    <property type="entry name" value="Oxidored_FMN"/>
    <property type="match status" value="1"/>
</dbReference>
<dbReference type="InterPro" id="IPR045247">
    <property type="entry name" value="Oye-like"/>
</dbReference>
<dbReference type="InterPro" id="IPR013785">
    <property type="entry name" value="Aldolase_TIM"/>
</dbReference>
<keyword evidence="3" id="KW-1185">Reference proteome</keyword>
<evidence type="ECO:0000259" key="1">
    <source>
        <dbReference type="Pfam" id="PF00724"/>
    </source>
</evidence>
<dbReference type="PANTHER" id="PTHR22893">
    <property type="entry name" value="NADH OXIDOREDUCTASE-RELATED"/>
    <property type="match status" value="1"/>
</dbReference>
<reference evidence="2" key="1">
    <citation type="submission" date="2022-01" db="EMBL/GenBank/DDBJ databases">
        <title>Comparative genomics reveals a dynamic genome evolution in the ectomycorrhizal milk-cap (Lactarius) mushrooms.</title>
        <authorList>
            <consortium name="DOE Joint Genome Institute"/>
            <person name="Lebreton A."/>
            <person name="Tang N."/>
            <person name="Kuo A."/>
            <person name="LaButti K."/>
            <person name="Drula E."/>
            <person name="Barry K."/>
            <person name="Clum A."/>
            <person name="Lipzen A."/>
            <person name="Mousain D."/>
            <person name="Ng V."/>
            <person name="Wang R."/>
            <person name="Wang X."/>
            <person name="Dai Y."/>
            <person name="Henrissat B."/>
            <person name="Grigoriev I.V."/>
            <person name="Guerin-Laguette A."/>
            <person name="Yu F."/>
            <person name="Martin F.M."/>
        </authorList>
    </citation>
    <scope>NUCLEOTIDE SEQUENCE</scope>
    <source>
        <strain evidence="2">QP</strain>
    </source>
</reference>
<dbReference type="PANTHER" id="PTHR22893:SF91">
    <property type="entry name" value="NADPH DEHYDROGENASE 2-RELATED"/>
    <property type="match status" value="1"/>
</dbReference>